<comment type="caution">
    <text evidence="5">The sequence shown here is derived from an EMBL/GenBank/DDBJ whole genome shotgun (WGS) entry which is preliminary data.</text>
</comment>
<feature type="domain" description="Superoxide dismutase copper/zinc binding" evidence="4">
    <location>
        <begin position="43"/>
        <end position="173"/>
    </location>
</feature>
<comment type="similarity">
    <text evidence="1">Belongs to the Cu-Zn superoxide dismutase family.</text>
</comment>
<dbReference type="InterPro" id="IPR024134">
    <property type="entry name" value="SOD_Cu/Zn_/chaperone"/>
</dbReference>
<dbReference type="InterPro" id="IPR001424">
    <property type="entry name" value="SOD_Cu_Zn_dom"/>
</dbReference>
<dbReference type="GO" id="GO:0006801">
    <property type="term" value="P:superoxide metabolic process"/>
    <property type="evidence" value="ECO:0007669"/>
    <property type="project" value="InterPro"/>
</dbReference>
<dbReference type="STRING" id="223900.GCA_000821045_00955"/>
<dbReference type="NCBIfam" id="NF007628">
    <property type="entry name" value="PRK10290.1"/>
    <property type="match status" value="1"/>
</dbReference>
<dbReference type="SUPFAM" id="SSF49329">
    <property type="entry name" value="Cu,Zn superoxide dismutase-like"/>
    <property type="match status" value="1"/>
</dbReference>
<protein>
    <submittedName>
        <fullName evidence="5">Superoxide dismutase</fullName>
    </submittedName>
</protein>
<dbReference type="Proteomes" id="UP000186806">
    <property type="component" value="Unassembled WGS sequence"/>
</dbReference>
<organism evidence="5 6">
    <name type="scientific">Chromohalobacter japonicus</name>
    <dbReference type="NCBI Taxonomy" id="223900"/>
    <lineage>
        <taxon>Bacteria</taxon>
        <taxon>Pseudomonadati</taxon>
        <taxon>Pseudomonadota</taxon>
        <taxon>Gammaproteobacteria</taxon>
        <taxon>Oceanospirillales</taxon>
        <taxon>Halomonadaceae</taxon>
        <taxon>Chromohalobacter</taxon>
    </lineage>
</organism>
<keyword evidence="3" id="KW-0732">Signal</keyword>
<proteinExistence type="inferred from homology"/>
<evidence type="ECO:0000259" key="4">
    <source>
        <dbReference type="Pfam" id="PF00080"/>
    </source>
</evidence>
<dbReference type="GO" id="GO:0005507">
    <property type="term" value="F:copper ion binding"/>
    <property type="evidence" value="ECO:0007669"/>
    <property type="project" value="InterPro"/>
</dbReference>
<dbReference type="CDD" id="cd00305">
    <property type="entry name" value="Cu-Zn_Superoxide_Dismutase"/>
    <property type="match status" value="1"/>
</dbReference>
<dbReference type="AlphaFoldDB" id="A0A1Q8TDN9"/>
<evidence type="ECO:0000256" key="2">
    <source>
        <dbReference type="SAM" id="MobiDB-lite"/>
    </source>
</evidence>
<dbReference type="OrthoDB" id="5431326at2"/>
<evidence type="ECO:0000256" key="3">
    <source>
        <dbReference type="SAM" id="SignalP"/>
    </source>
</evidence>
<dbReference type="PANTHER" id="PTHR10003">
    <property type="entry name" value="SUPEROXIDE DISMUTASE CU-ZN -RELATED"/>
    <property type="match status" value="1"/>
</dbReference>
<sequence>MLRTPRIALGIGSALLMLGSAQAAEHDIEMHQVDAQGTGDSVGSVTLEDTDHGLLLTPELSGLEPGMHGFHVHMNPSCQPAEKDGETVPGGAAGGHYDPEDTGTHQGPYAEGHLGDLPVLMVDEDGNATTPVLAPRLEASDLDGRALMIHAGGDNYSDEPKLGGGGKRVACGTLSD</sequence>
<keyword evidence="6" id="KW-1185">Reference proteome</keyword>
<dbReference type="Gene3D" id="2.60.40.200">
    <property type="entry name" value="Superoxide dismutase, copper/zinc binding domain"/>
    <property type="match status" value="1"/>
</dbReference>
<evidence type="ECO:0000313" key="6">
    <source>
        <dbReference type="Proteomes" id="UP000186806"/>
    </source>
</evidence>
<accession>A0A1Q8TDN9</accession>
<evidence type="ECO:0000313" key="5">
    <source>
        <dbReference type="EMBL" id="OLO11801.1"/>
    </source>
</evidence>
<feature type="region of interest" description="Disordered" evidence="2">
    <location>
        <begin position="80"/>
        <end position="105"/>
    </location>
</feature>
<evidence type="ECO:0000256" key="1">
    <source>
        <dbReference type="ARBA" id="ARBA00010457"/>
    </source>
</evidence>
<feature type="signal peptide" evidence="3">
    <location>
        <begin position="1"/>
        <end position="23"/>
    </location>
</feature>
<name>A0A1Q8TDN9_9GAMM</name>
<gene>
    <name evidence="5" type="ORF">BTW10_07330</name>
</gene>
<feature type="chain" id="PRO_5010199599" evidence="3">
    <location>
        <begin position="24"/>
        <end position="176"/>
    </location>
</feature>
<dbReference type="InterPro" id="IPR036423">
    <property type="entry name" value="SOD-like_Cu/Zn_dom_sf"/>
</dbReference>
<dbReference type="Pfam" id="PF00080">
    <property type="entry name" value="Sod_Cu"/>
    <property type="match status" value="1"/>
</dbReference>
<dbReference type="EMBL" id="MSDQ01000018">
    <property type="protein sequence ID" value="OLO11801.1"/>
    <property type="molecule type" value="Genomic_DNA"/>
</dbReference>
<reference evidence="5 6" key="1">
    <citation type="submission" date="2016-12" db="EMBL/GenBank/DDBJ databases">
        <title>Draft genome sequences of strains Salinicola socius SMB35, Salinicola sp. MH3R3-1 and Chromohalobacter sp. SMB17 from the Verkhnekamsk potash mining region of Russia.</title>
        <authorList>
            <person name="Mavrodi D.V."/>
            <person name="Olsson B.E."/>
            <person name="Korsakova E.S."/>
            <person name="Pyankova A."/>
            <person name="Mavrodi O.V."/>
            <person name="Plotnikova E.G."/>
        </authorList>
    </citation>
    <scope>NUCLEOTIDE SEQUENCE [LARGE SCALE GENOMIC DNA]</scope>
    <source>
        <strain evidence="5 6">SMB17</strain>
    </source>
</reference>
<dbReference type="RefSeq" id="WP_040240913.1">
    <property type="nucleotide sequence ID" value="NZ_LN651366.1"/>
</dbReference>